<organism evidence="1 2">
    <name type="scientific">Leersia perrieri</name>
    <dbReference type="NCBI Taxonomy" id="77586"/>
    <lineage>
        <taxon>Eukaryota</taxon>
        <taxon>Viridiplantae</taxon>
        <taxon>Streptophyta</taxon>
        <taxon>Embryophyta</taxon>
        <taxon>Tracheophyta</taxon>
        <taxon>Spermatophyta</taxon>
        <taxon>Magnoliopsida</taxon>
        <taxon>Liliopsida</taxon>
        <taxon>Poales</taxon>
        <taxon>Poaceae</taxon>
        <taxon>BOP clade</taxon>
        <taxon>Oryzoideae</taxon>
        <taxon>Oryzeae</taxon>
        <taxon>Oryzinae</taxon>
        <taxon>Leersia</taxon>
    </lineage>
</organism>
<proteinExistence type="predicted"/>
<keyword evidence="2" id="KW-1185">Reference proteome</keyword>
<accession>A0A0D9XPY2</accession>
<dbReference type="Proteomes" id="UP000032180">
    <property type="component" value="Chromosome 11"/>
</dbReference>
<dbReference type="PANTHER" id="PTHR46934:SF14">
    <property type="entry name" value="OS11G0427500 PROTEIN"/>
    <property type="match status" value="1"/>
</dbReference>
<evidence type="ECO:0000313" key="1">
    <source>
        <dbReference type="EnsemblPlants" id="LPERR11G04950.1"/>
    </source>
</evidence>
<reference evidence="1" key="3">
    <citation type="submission" date="2015-04" db="UniProtKB">
        <authorList>
            <consortium name="EnsemblPlants"/>
        </authorList>
    </citation>
    <scope>IDENTIFICATION</scope>
</reference>
<dbReference type="Gramene" id="LPERR11G04950.1">
    <property type="protein sequence ID" value="LPERR11G04950.1"/>
    <property type="gene ID" value="LPERR11G04950"/>
</dbReference>
<protein>
    <submittedName>
        <fullName evidence="1">Uncharacterized protein</fullName>
    </submittedName>
</protein>
<dbReference type="EnsemblPlants" id="LPERR11G04950.1">
    <property type="protein sequence ID" value="LPERR11G04950.1"/>
    <property type="gene ID" value="LPERR11G04950"/>
</dbReference>
<reference evidence="2" key="2">
    <citation type="submission" date="2013-12" db="EMBL/GenBank/DDBJ databases">
        <authorList>
            <person name="Yu Y."/>
            <person name="Lee S."/>
            <person name="de Baynast K."/>
            <person name="Wissotski M."/>
            <person name="Liu L."/>
            <person name="Talag J."/>
            <person name="Goicoechea J."/>
            <person name="Angelova A."/>
            <person name="Jetty R."/>
            <person name="Kudrna D."/>
            <person name="Golser W."/>
            <person name="Rivera L."/>
            <person name="Zhang J."/>
            <person name="Wing R."/>
        </authorList>
    </citation>
    <scope>NUCLEOTIDE SEQUENCE</scope>
</reference>
<dbReference type="HOGENOM" id="CLU_1367963_0_0_1"/>
<dbReference type="AlphaFoldDB" id="A0A0D9XPY2"/>
<reference evidence="1 2" key="1">
    <citation type="submission" date="2012-08" db="EMBL/GenBank/DDBJ databases">
        <title>Oryza genome evolution.</title>
        <authorList>
            <person name="Wing R.A."/>
        </authorList>
    </citation>
    <scope>NUCLEOTIDE SEQUENCE</scope>
</reference>
<evidence type="ECO:0000313" key="2">
    <source>
        <dbReference type="Proteomes" id="UP000032180"/>
    </source>
</evidence>
<name>A0A0D9XPY2_9ORYZ</name>
<dbReference type="PANTHER" id="PTHR46934">
    <property type="entry name" value="MYB_DNA-BIND_3 DOMAIN-CONTAINING PROTEIN-RELATED"/>
    <property type="match status" value="1"/>
</dbReference>
<sequence length="200" mass="23494">MVKEFHARNKCISFTKRSIEKRLQDVESGQTTMQVFLEREMMNGQGIASYIKKFRNNKASFPLYDALGELHDGHLAEGKYNYTSLDSMEDEEPLRLLQELEDDSQQQDDVVLLEDQRNSREEEADVVLLEDQRNLREKETQVEDSRIVTKEQRRRDLMSSLCPNYKNSRVERYLEMRSKKAKEEVAARKKECSQAADYSV</sequence>